<organism evidence="7 8">
    <name type="scientific">Pseudoalteromonas undina</name>
    <dbReference type="NCBI Taxonomy" id="43660"/>
    <lineage>
        <taxon>Bacteria</taxon>
        <taxon>Pseudomonadati</taxon>
        <taxon>Pseudomonadota</taxon>
        <taxon>Gammaproteobacteria</taxon>
        <taxon>Alteromonadales</taxon>
        <taxon>Pseudoalteromonadaceae</taxon>
        <taxon>Pseudoalteromonas</taxon>
    </lineage>
</organism>
<feature type="transmembrane region" description="Helical" evidence="6">
    <location>
        <begin position="7"/>
        <end position="28"/>
    </location>
</feature>
<keyword evidence="4 6" id="KW-1133">Transmembrane helix</keyword>
<feature type="transmembrane region" description="Helical" evidence="6">
    <location>
        <begin position="315"/>
        <end position="333"/>
    </location>
</feature>
<keyword evidence="2" id="KW-1003">Cell membrane</keyword>
<dbReference type="Pfam" id="PF01943">
    <property type="entry name" value="Polysacc_synt"/>
    <property type="match status" value="1"/>
</dbReference>
<reference evidence="7" key="2">
    <citation type="submission" date="2013-04" db="EMBL/GenBank/DDBJ databases">
        <title>Genome sequence of Pseudoalteromonas undina.</title>
        <authorList>
            <person name="Xie B.-B."/>
            <person name="Rong J.-C."/>
            <person name="Qin Q.-L."/>
            <person name="Shu Y.-L."/>
            <person name="Zhang Y.-Z."/>
        </authorList>
    </citation>
    <scope>NUCLEOTIDE SEQUENCE</scope>
    <source>
        <strain evidence="7">NCIMB 2128</strain>
    </source>
</reference>
<feature type="transmembrane region" description="Helical" evidence="6">
    <location>
        <begin position="289"/>
        <end position="309"/>
    </location>
</feature>
<evidence type="ECO:0000313" key="7">
    <source>
        <dbReference type="EMBL" id="ERG60188.1"/>
    </source>
</evidence>
<comment type="caution">
    <text evidence="7">The sequence shown here is derived from an EMBL/GenBank/DDBJ whole genome shotgun (WGS) entry which is preliminary data.</text>
</comment>
<evidence type="ECO:0000313" key="8">
    <source>
        <dbReference type="Proteomes" id="UP000016534"/>
    </source>
</evidence>
<proteinExistence type="predicted"/>
<feature type="transmembrane region" description="Helical" evidence="6">
    <location>
        <begin position="40"/>
        <end position="59"/>
    </location>
</feature>
<feature type="transmembrane region" description="Helical" evidence="6">
    <location>
        <begin position="377"/>
        <end position="398"/>
    </location>
</feature>
<feature type="transmembrane region" description="Helical" evidence="6">
    <location>
        <begin position="405"/>
        <end position="424"/>
    </location>
</feature>
<keyword evidence="3 6" id="KW-0812">Transmembrane</keyword>
<feature type="transmembrane region" description="Helical" evidence="6">
    <location>
        <begin position="144"/>
        <end position="165"/>
    </location>
</feature>
<evidence type="ECO:0000256" key="5">
    <source>
        <dbReference type="ARBA" id="ARBA00023136"/>
    </source>
</evidence>
<feature type="transmembrane region" description="Helical" evidence="6">
    <location>
        <begin position="345"/>
        <end position="371"/>
    </location>
</feature>
<name>A0ABN0NF61_9GAMM</name>
<dbReference type="EMBL" id="AHCF02000032">
    <property type="protein sequence ID" value="ERG60188.1"/>
    <property type="molecule type" value="Genomic_DNA"/>
</dbReference>
<feature type="transmembrane region" description="Helical" evidence="6">
    <location>
        <begin position="210"/>
        <end position="227"/>
    </location>
</feature>
<accession>A0ABN0NF61</accession>
<feature type="transmembrane region" description="Helical" evidence="6">
    <location>
        <begin position="247"/>
        <end position="268"/>
    </location>
</feature>
<feature type="transmembrane region" description="Helical" evidence="6">
    <location>
        <begin position="80"/>
        <end position="103"/>
    </location>
</feature>
<dbReference type="PANTHER" id="PTHR30250">
    <property type="entry name" value="PST FAMILY PREDICTED COLANIC ACID TRANSPORTER"/>
    <property type="match status" value="1"/>
</dbReference>
<gene>
    <name evidence="7" type="ORF">PUND_13519</name>
</gene>
<feature type="transmembrane region" description="Helical" evidence="6">
    <location>
        <begin position="115"/>
        <end position="137"/>
    </location>
</feature>
<protein>
    <submittedName>
        <fullName evidence="7">Oligosaccharide translocase</fullName>
    </submittedName>
</protein>
<feature type="transmembrane region" description="Helical" evidence="6">
    <location>
        <begin position="430"/>
        <end position="449"/>
    </location>
</feature>
<reference evidence="7" key="1">
    <citation type="journal article" date="2012" name="J. Bacteriol.">
        <title>Genome sequences of type strains of seven species of the marine bacterium Pseudoalteromonas.</title>
        <authorList>
            <person name="Xie B.B."/>
            <person name="Shu Y.L."/>
            <person name="Qin Q.L."/>
            <person name="Rong J.C."/>
            <person name="Zhang X.Y."/>
            <person name="Chen X.L."/>
            <person name="Shi M."/>
            <person name="He H.L."/>
            <person name="Zhou B.C."/>
            <person name="Zhang Y.Z."/>
        </authorList>
    </citation>
    <scope>NUCLEOTIDE SEQUENCE [LARGE SCALE GENOMIC DNA]</scope>
    <source>
        <strain evidence="7">NCIMB 2128</strain>
    </source>
</reference>
<evidence type="ECO:0000256" key="6">
    <source>
        <dbReference type="SAM" id="Phobius"/>
    </source>
</evidence>
<keyword evidence="5 6" id="KW-0472">Membrane</keyword>
<comment type="subcellular location">
    <subcellularLocation>
        <location evidence="1">Cell membrane</location>
        <topology evidence="1">Multi-pass membrane protein</topology>
    </subcellularLocation>
</comment>
<evidence type="ECO:0000256" key="2">
    <source>
        <dbReference type="ARBA" id="ARBA00022475"/>
    </source>
</evidence>
<dbReference type="PANTHER" id="PTHR30250:SF11">
    <property type="entry name" value="O-ANTIGEN TRANSPORTER-RELATED"/>
    <property type="match status" value="1"/>
</dbReference>
<keyword evidence="8" id="KW-1185">Reference proteome</keyword>
<evidence type="ECO:0000256" key="4">
    <source>
        <dbReference type="ARBA" id="ARBA00022989"/>
    </source>
</evidence>
<dbReference type="Proteomes" id="UP000016534">
    <property type="component" value="Unassembled WGS sequence"/>
</dbReference>
<dbReference type="InterPro" id="IPR050833">
    <property type="entry name" value="Poly_Biosynth_Transport"/>
</dbReference>
<sequence>MNGLKQIAYFGLSTLLLKGLGFALLPISTRLLSPAQFGELNFLVSISAVMSLLLCLGLPELLFKQQMKSVVCKQALFRDALILCSMLSTAFVIAVVLFADLLLNLLPIFVNQIDLQLLAVNLAFSSVLSIVFCFFRYYEMAKQFCYLAVLQGVGQTLLTIVLLYLGFGVTGVMLSGVVASFIVLILSLWQIARTINISFKCIAWNITPKNTLFLLSIIISSLFVYANNGAENWYIAASVGKEKLAQYYVALQFAVMTSFTFEPIRMWWFSRRFDELTSSRSHYVFLCELSLEIAIALCSIMLLVAPHLFTLVLPQGYLLNTWLLPSLILIVVLRHHSDLLNIGCYIHYNGLFVTIINAVSATSVLIALSFLVPKWGILGAVVSLALAQILKTLLFVAISQKLEHLAFKVHSLLPSWLCFILVFSLSVTQVSYYIVGQVAVLICLFAVLFKKYKHHITGILQRLLARKAHG</sequence>
<feature type="transmembrane region" description="Helical" evidence="6">
    <location>
        <begin position="171"/>
        <end position="189"/>
    </location>
</feature>
<dbReference type="InterPro" id="IPR002797">
    <property type="entry name" value="Polysacc_synth"/>
</dbReference>
<evidence type="ECO:0000256" key="1">
    <source>
        <dbReference type="ARBA" id="ARBA00004651"/>
    </source>
</evidence>
<evidence type="ECO:0000256" key="3">
    <source>
        <dbReference type="ARBA" id="ARBA00022692"/>
    </source>
</evidence>